<dbReference type="PROSITE" id="PS00154">
    <property type="entry name" value="ATPASE_E1_E2"/>
    <property type="match status" value="1"/>
</dbReference>
<evidence type="ECO:0000256" key="10">
    <source>
        <dbReference type="ARBA" id="ARBA00022842"/>
    </source>
</evidence>
<dbReference type="SUPFAM" id="SSF55008">
    <property type="entry name" value="HMA, heavy metal-associated domain"/>
    <property type="match status" value="1"/>
</dbReference>
<feature type="transmembrane region" description="Helical" evidence="15">
    <location>
        <begin position="196"/>
        <end position="214"/>
    </location>
</feature>
<keyword evidence="10" id="KW-0460">Magnesium</keyword>
<dbReference type="InterPro" id="IPR017969">
    <property type="entry name" value="Heavy-metal-associated_CS"/>
</dbReference>
<accession>A0A851HT51</accession>
<evidence type="ECO:0000256" key="4">
    <source>
        <dbReference type="ARBA" id="ARBA00022475"/>
    </source>
</evidence>
<evidence type="ECO:0000313" key="17">
    <source>
        <dbReference type="EMBL" id="NWN91900.1"/>
    </source>
</evidence>
<dbReference type="PANTHER" id="PTHR43520">
    <property type="entry name" value="ATP7, ISOFORM B"/>
    <property type="match status" value="1"/>
</dbReference>
<dbReference type="CDD" id="cd00371">
    <property type="entry name" value="HMA"/>
    <property type="match status" value="1"/>
</dbReference>
<feature type="domain" description="HMA" evidence="16">
    <location>
        <begin position="14"/>
        <end position="80"/>
    </location>
</feature>
<dbReference type="InterPro" id="IPR036412">
    <property type="entry name" value="HAD-like_sf"/>
</dbReference>
<keyword evidence="3" id="KW-0813">Transport</keyword>
<dbReference type="GO" id="GO:0055070">
    <property type="term" value="P:copper ion homeostasis"/>
    <property type="evidence" value="ECO:0007669"/>
    <property type="project" value="TreeGrafter"/>
</dbReference>
<dbReference type="Pfam" id="PF00702">
    <property type="entry name" value="Hydrolase"/>
    <property type="match status" value="1"/>
</dbReference>
<dbReference type="InterPro" id="IPR001757">
    <property type="entry name" value="P_typ_ATPase"/>
</dbReference>
<keyword evidence="7 15" id="KW-0479">Metal-binding</keyword>
<keyword evidence="6 15" id="KW-0812">Transmembrane</keyword>
<dbReference type="InterPro" id="IPR023298">
    <property type="entry name" value="ATPase_P-typ_TM_dom_sf"/>
</dbReference>
<dbReference type="NCBIfam" id="TIGR01494">
    <property type="entry name" value="ATPase_P-type"/>
    <property type="match status" value="1"/>
</dbReference>
<dbReference type="PROSITE" id="PS50846">
    <property type="entry name" value="HMA_2"/>
    <property type="match status" value="1"/>
</dbReference>
<keyword evidence="5" id="KW-0597">Phosphoprotein</keyword>
<organism evidence="17 18">
    <name type="scientific">Marinobacter adhaerens</name>
    <dbReference type="NCBI Taxonomy" id="1033846"/>
    <lineage>
        <taxon>Bacteria</taxon>
        <taxon>Pseudomonadati</taxon>
        <taxon>Pseudomonadota</taxon>
        <taxon>Gammaproteobacteria</taxon>
        <taxon>Pseudomonadales</taxon>
        <taxon>Marinobacteraceae</taxon>
        <taxon>Marinobacter</taxon>
    </lineage>
</organism>
<dbReference type="GO" id="GO:0005524">
    <property type="term" value="F:ATP binding"/>
    <property type="evidence" value="ECO:0007669"/>
    <property type="project" value="UniProtKB-UniRule"/>
</dbReference>
<evidence type="ECO:0000313" key="18">
    <source>
        <dbReference type="Proteomes" id="UP000536442"/>
    </source>
</evidence>
<dbReference type="InterPro" id="IPR023299">
    <property type="entry name" value="ATPase_P-typ_cyto_dom_N"/>
</dbReference>
<evidence type="ECO:0000256" key="3">
    <source>
        <dbReference type="ARBA" id="ARBA00022448"/>
    </source>
</evidence>
<feature type="transmembrane region" description="Helical" evidence="15">
    <location>
        <begin position="382"/>
        <end position="402"/>
    </location>
</feature>
<feature type="transmembrane region" description="Helical" evidence="15">
    <location>
        <begin position="682"/>
        <end position="698"/>
    </location>
</feature>
<evidence type="ECO:0000256" key="8">
    <source>
        <dbReference type="ARBA" id="ARBA00022741"/>
    </source>
</evidence>
<dbReference type="Pfam" id="PF00122">
    <property type="entry name" value="E1-E2_ATPase"/>
    <property type="match status" value="1"/>
</dbReference>
<evidence type="ECO:0000256" key="11">
    <source>
        <dbReference type="ARBA" id="ARBA00022967"/>
    </source>
</evidence>
<dbReference type="NCBIfam" id="TIGR01525">
    <property type="entry name" value="ATPase-IB_hvy"/>
    <property type="match status" value="1"/>
</dbReference>
<dbReference type="PROSITE" id="PS01047">
    <property type="entry name" value="HMA_1"/>
    <property type="match status" value="1"/>
</dbReference>
<gene>
    <name evidence="17" type="ORF">HLV39_10400</name>
</gene>
<keyword evidence="18" id="KW-1185">Reference proteome</keyword>
<name>A0A851HT51_9GAMM</name>
<dbReference type="GO" id="GO:0016887">
    <property type="term" value="F:ATP hydrolysis activity"/>
    <property type="evidence" value="ECO:0007669"/>
    <property type="project" value="InterPro"/>
</dbReference>
<evidence type="ECO:0000256" key="12">
    <source>
        <dbReference type="ARBA" id="ARBA00022989"/>
    </source>
</evidence>
<comment type="subcellular location">
    <subcellularLocation>
        <location evidence="1">Cell membrane</location>
        <topology evidence="1">Multi-pass membrane protein</topology>
    </subcellularLocation>
</comment>
<evidence type="ECO:0000259" key="16">
    <source>
        <dbReference type="PROSITE" id="PS50846"/>
    </source>
</evidence>
<dbReference type="Gene3D" id="2.70.150.10">
    <property type="entry name" value="Calcium-transporting ATPase, cytoplasmic transduction domain A"/>
    <property type="match status" value="1"/>
</dbReference>
<sequence length="746" mass="79238">MPGNHGSTAQESSHQEILMIEGMRCGSCAIAVEALLKKQPGVTDAAVNFAADVAMICWDKDKPRLASLQQAVARLGYRLHDSVDPDRSQHQANMARKLLQRRLAVAVVFGMWSMMPALLLYLAPLGAVEPGMLWPLAVASGLFAVPVLAYSGSHFYRVGWRTLMAGAPGLDSLIFLAVLAASAISVWQLTSGNHHVYFDAAVMLITFQLVARLLDTTVRRRASEIVRRYLQEVPDEVTLKKPDGTLEICAARDTQAGDRVILRAGEQLALDGRIVHGQGQADLSMLTGEHLPQPLEPGAELLAGCQLVEGEVELAITAGIGQRRIDSLSRSISALLSRKTTLQRLTDRIARILLPVILVAAAIAVCLALFQGAPVPEAAARGLAVMIISCPCALSLAIPLVITMGHAHMVNNGIVLRDPAAMEAAAGVGAIIFDKTGTLTTGMPTVSSVAPEAPWHKNTLLQLARTILGESSHPVAQGLWAHDSEQLPGTTGGTRESVAGAGTRWVCGADTALAGRADWLREQGINVPFTEDTGMNIHIAHNGQYAGKISFEESLRPEAGPTVRTLIHQGYAVYLLSGDTRNACLKLAERLGIPGKHVLSGYSPEAKQRFVETLEKQVNAVFVGDGLNDGLALAGARLGIAVGSAAPATGEAAAVYLTESIAAVPATLQLAQRARKLMHQNLFWAISYNTLVIPLAVMGWIQPVIAAIAMSLSSLCVLLNSLRMQNRLPGTAAEDSARITPSVSPA</sequence>
<dbReference type="PRINTS" id="PR00119">
    <property type="entry name" value="CATATPASE"/>
</dbReference>
<dbReference type="InterPro" id="IPR036163">
    <property type="entry name" value="HMA_dom_sf"/>
</dbReference>
<dbReference type="PANTHER" id="PTHR43520:SF5">
    <property type="entry name" value="CATION-TRANSPORTING P-TYPE ATPASE-RELATED"/>
    <property type="match status" value="1"/>
</dbReference>
<protein>
    <submittedName>
        <fullName evidence="17">Cation-translocating P-type ATPase</fullName>
    </submittedName>
</protein>
<dbReference type="Gene3D" id="3.30.70.100">
    <property type="match status" value="1"/>
</dbReference>
<evidence type="ECO:0000256" key="9">
    <source>
        <dbReference type="ARBA" id="ARBA00022840"/>
    </source>
</evidence>
<dbReference type="Pfam" id="PF00403">
    <property type="entry name" value="HMA"/>
    <property type="match status" value="1"/>
</dbReference>
<keyword evidence="11" id="KW-1278">Translocase</keyword>
<evidence type="ECO:0000256" key="5">
    <source>
        <dbReference type="ARBA" id="ARBA00022553"/>
    </source>
</evidence>
<dbReference type="SUPFAM" id="SSF81653">
    <property type="entry name" value="Calcium ATPase, transduction domain A"/>
    <property type="match status" value="1"/>
</dbReference>
<keyword evidence="9 15" id="KW-0067">ATP-binding</keyword>
<keyword evidence="8 15" id="KW-0547">Nucleotide-binding</keyword>
<dbReference type="GO" id="GO:0005886">
    <property type="term" value="C:plasma membrane"/>
    <property type="evidence" value="ECO:0007669"/>
    <property type="project" value="UniProtKB-SubCell"/>
</dbReference>
<feature type="transmembrane region" description="Helical" evidence="15">
    <location>
        <begin position="132"/>
        <end position="152"/>
    </location>
</feature>
<feature type="transmembrane region" description="Helical" evidence="15">
    <location>
        <begin position="173"/>
        <end position="190"/>
    </location>
</feature>
<dbReference type="InterPro" id="IPR027256">
    <property type="entry name" value="P-typ_ATPase_IB"/>
</dbReference>
<evidence type="ECO:0000256" key="13">
    <source>
        <dbReference type="ARBA" id="ARBA00023065"/>
    </source>
</evidence>
<feature type="transmembrane region" description="Helical" evidence="15">
    <location>
        <begin position="103"/>
        <end position="126"/>
    </location>
</feature>
<feature type="transmembrane region" description="Helical" evidence="15">
    <location>
        <begin position="352"/>
        <end position="370"/>
    </location>
</feature>
<dbReference type="SUPFAM" id="SSF81665">
    <property type="entry name" value="Calcium ATPase, transmembrane domain M"/>
    <property type="match status" value="1"/>
</dbReference>
<evidence type="ECO:0000256" key="7">
    <source>
        <dbReference type="ARBA" id="ARBA00022723"/>
    </source>
</evidence>
<dbReference type="InterPro" id="IPR018303">
    <property type="entry name" value="ATPase_P-typ_P_site"/>
</dbReference>
<keyword evidence="14 15" id="KW-0472">Membrane</keyword>
<keyword evidence="12 15" id="KW-1133">Transmembrane helix</keyword>
<dbReference type="InterPro" id="IPR006121">
    <property type="entry name" value="HMA_dom"/>
</dbReference>
<comment type="similarity">
    <text evidence="2 15">Belongs to the cation transport ATPase (P-type) (TC 3.A.3) family. Type IB subfamily.</text>
</comment>
<comment type="caution">
    <text evidence="17">The sequence shown here is derived from an EMBL/GenBank/DDBJ whole genome shotgun (WGS) entry which is preliminary data.</text>
</comment>
<dbReference type="SUPFAM" id="SSF56784">
    <property type="entry name" value="HAD-like"/>
    <property type="match status" value="1"/>
</dbReference>
<dbReference type="Proteomes" id="UP000536442">
    <property type="component" value="Unassembled WGS sequence"/>
</dbReference>
<dbReference type="AlphaFoldDB" id="A0A851HT51"/>
<evidence type="ECO:0000256" key="14">
    <source>
        <dbReference type="ARBA" id="ARBA00023136"/>
    </source>
</evidence>
<keyword evidence="4 15" id="KW-1003">Cell membrane</keyword>
<evidence type="ECO:0000256" key="6">
    <source>
        <dbReference type="ARBA" id="ARBA00022692"/>
    </source>
</evidence>
<dbReference type="Gene3D" id="3.40.50.1000">
    <property type="entry name" value="HAD superfamily/HAD-like"/>
    <property type="match status" value="1"/>
</dbReference>
<dbReference type="InterPro" id="IPR023214">
    <property type="entry name" value="HAD_sf"/>
</dbReference>
<feature type="transmembrane region" description="Helical" evidence="15">
    <location>
        <begin position="704"/>
        <end position="722"/>
    </location>
</feature>
<dbReference type="InterPro" id="IPR059000">
    <property type="entry name" value="ATPase_P-type_domA"/>
</dbReference>
<reference evidence="17 18" key="1">
    <citation type="submission" date="2020-03" db="EMBL/GenBank/DDBJ databases">
        <title>Metagenomic, metatranscriptomic, and metabolomic analyses revealed the key microbes and metabolic features during the fermentation of ganjang, Korean traditional soy sauce.</title>
        <authorList>
            <person name="Chun B.H."/>
            <person name="Jeon C.O."/>
        </authorList>
    </citation>
    <scope>NUCLEOTIDE SEQUENCE [LARGE SCALE GENOMIC DNA]</scope>
    <source>
        <strain evidence="17 18">KG14</strain>
    </source>
</reference>
<keyword evidence="13" id="KW-0406">Ion transport</keyword>
<dbReference type="EMBL" id="JABEVQ010000005">
    <property type="protein sequence ID" value="NWN91900.1"/>
    <property type="molecule type" value="Genomic_DNA"/>
</dbReference>
<proteinExistence type="inferred from homology"/>
<evidence type="ECO:0000256" key="15">
    <source>
        <dbReference type="RuleBase" id="RU362081"/>
    </source>
</evidence>
<dbReference type="Gene3D" id="3.40.1110.10">
    <property type="entry name" value="Calcium-transporting ATPase, cytoplasmic domain N"/>
    <property type="match status" value="1"/>
</dbReference>
<dbReference type="InterPro" id="IPR008250">
    <property type="entry name" value="ATPase_P-typ_transduc_dom_A_sf"/>
</dbReference>
<evidence type="ECO:0000256" key="2">
    <source>
        <dbReference type="ARBA" id="ARBA00006024"/>
    </source>
</evidence>
<dbReference type="GO" id="GO:0005507">
    <property type="term" value="F:copper ion binding"/>
    <property type="evidence" value="ECO:0007669"/>
    <property type="project" value="TreeGrafter"/>
</dbReference>
<evidence type="ECO:0000256" key="1">
    <source>
        <dbReference type="ARBA" id="ARBA00004651"/>
    </source>
</evidence>
<dbReference type="GO" id="GO:0043682">
    <property type="term" value="F:P-type divalent copper transporter activity"/>
    <property type="evidence" value="ECO:0007669"/>
    <property type="project" value="TreeGrafter"/>
</dbReference>